<dbReference type="GeneID" id="85227126"/>
<dbReference type="InterPro" id="IPR011659">
    <property type="entry name" value="WD40"/>
</dbReference>
<dbReference type="PROSITE" id="PS50082">
    <property type="entry name" value="WD_REPEATS_2"/>
    <property type="match status" value="3"/>
</dbReference>
<dbReference type="InterPro" id="IPR019775">
    <property type="entry name" value="WD40_repeat_CS"/>
</dbReference>
<feature type="repeat" description="WD" evidence="4">
    <location>
        <begin position="45"/>
        <end position="86"/>
    </location>
</feature>
<evidence type="ECO:0000313" key="7">
    <source>
        <dbReference type="Proteomes" id="UP001217754"/>
    </source>
</evidence>
<keyword evidence="7" id="KW-1185">Reference proteome</keyword>
<dbReference type="PROSITE" id="PS50294">
    <property type="entry name" value="WD_REPEATS_REGION"/>
    <property type="match status" value="3"/>
</dbReference>
<reference evidence="6" key="1">
    <citation type="submission" date="2023-03" db="EMBL/GenBank/DDBJ databases">
        <title>Mating type loci evolution in Malassezia.</title>
        <authorList>
            <person name="Coelho M.A."/>
        </authorList>
    </citation>
    <scope>NUCLEOTIDE SEQUENCE</scope>
    <source>
        <strain evidence="6">CBS 9431</strain>
    </source>
</reference>
<dbReference type="PANTHER" id="PTHR22839:SF0">
    <property type="entry name" value="THO COMPLEX SUBUNIT 3"/>
    <property type="match status" value="1"/>
</dbReference>
<evidence type="ECO:0000256" key="1">
    <source>
        <dbReference type="ARBA" id="ARBA00022574"/>
    </source>
</evidence>
<dbReference type="PRINTS" id="PR00320">
    <property type="entry name" value="GPROTEINBRPT"/>
</dbReference>
<organism evidence="6 7">
    <name type="scientific">Malassezia japonica</name>
    <dbReference type="NCBI Taxonomy" id="223818"/>
    <lineage>
        <taxon>Eukaryota</taxon>
        <taxon>Fungi</taxon>
        <taxon>Dikarya</taxon>
        <taxon>Basidiomycota</taxon>
        <taxon>Ustilaginomycotina</taxon>
        <taxon>Malasseziomycetes</taxon>
        <taxon>Malasseziales</taxon>
        <taxon>Malasseziaceae</taxon>
        <taxon>Malassezia</taxon>
    </lineage>
</organism>
<dbReference type="Pfam" id="PF00400">
    <property type="entry name" value="WD40"/>
    <property type="match status" value="3"/>
</dbReference>
<dbReference type="InterPro" id="IPR020472">
    <property type="entry name" value="WD40_PAC1"/>
</dbReference>
<protein>
    <recommendedName>
        <fullName evidence="5">Anaphase-promoting complex subunit 4-like WD40 domain-containing protein</fullName>
    </recommendedName>
</protein>
<comment type="similarity">
    <text evidence="3">Belongs to the THOC3 family.</text>
</comment>
<keyword evidence="2" id="KW-0677">Repeat</keyword>
<dbReference type="InterPro" id="IPR036322">
    <property type="entry name" value="WD40_repeat_dom_sf"/>
</dbReference>
<name>A0AAF0F5Y1_9BASI</name>
<evidence type="ECO:0000256" key="3">
    <source>
        <dbReference type="ARBA" id="ARBA00046343"/>
    </source>
</evidence>
<dbReference type="EMBL" id="CP119963">
    <property type="protein sequence ID" value="WFD40489.1"/>
    <property type="molecule type" value="Genomic_DNA"/>
</dbReference>
<dbReference type="InterPro" id="IPR040132">
    <property type="entry name" value="Tex1/THOC3"/>
</dbReference>
<proteinExistence type="inferred from homology"/>
<dbReference type="InterPro" id="IPR024977">
    <property type="entry name" value="Apc4-like_WD40_dom"/>
</dbReference>
<dbReference type="Proteomes" id="UP001217754">
    <property type="component" value="Chromosome 6"/>
</dbReference>
<dbReference type="RefSeq" id="XP_060123386.1">
    <property type="nucleotide sequence ID" value="XM_060267403.1"/>
</dbReference>
<dbReference type="SMART" id="SM00320">
    <property type="entry name" value="WD40"/>
    <property type="match status" value="6"/>
</dbReference>
<dbReference type="PROSITE" id="PS00678">
    <property type="entry name" value="WD_REPEATS_1"/>
    <property type="match status" value="1"/>
</dbReference>
<feature type="repeat" description="WD" evidence="4">
    <location>
        <begin position="236"/>
        <end position="277"/>
    </location>
</feature>
<dbReference type="PANTHER" id="PTHR22839">
    <property type="entry name" value="THO COMPLEX SUBUNIT 3 THO3"/>
    <property type="match status" value="1"/>
</dbReference>
<dbReference type="Pfam" id="PF07676">
    <property type="entry name" value="PD40"/>
    <property type="match status" value="1"/>
</dbReference>
<dbReference type="InterPro" id="IPR015943">
    <property type="entry name" value="WD40/YVTN_repeat-like_dom_sf"/>
</dbReference>
<feature type="domain" description="Anaphase-promoting complex subunit 4-like WD40" evidence="5">
    <location>
        <begin position="284"/>
        <end position="332"/>
    </location>
</feature>
<dbReference type="AlphaFoldDB" id="A0AAF0F5Y1"/>
<evidence type="ECO:0000256" key="4">
    <source>
        <dbReference type="PROSITE-ProRule" id="PRU00221"/>
    </source>
</evidence>
<dbReference type="GO" id="GO:0006406">
    <property type="term" value="P:mRNA export from nucleus"/>
    <property type="evidence" value="ECO:0007669"/>
    <property type="project" value="InterPro"/>
</dbReference>
<dbReference type="InterPro" id="IPR001680">
    <property type="entry name" value="WD40_rpt"/>
</dbReference>
<evidence type="ECO:0000313" key="6">
    <source>
        <dbReference type="EMBL" id="WFD40489.1"/>
    </source>
</evidence>
<evidence type="ECO:0000259" key="5">
    <source>
        <dbReference type="Pfam" id="PF12894"/>
    </source>
</evidence>
<dbReference type="SUPFAM" id="SSF50978">
    <property type="entry name" value="WD40 repeat-like"/>
    <property type="match status" value="1"/>
</dbReference>
<gene>
    <name evidence="6" type="ORF">MJAP1_003475</name>
</gene>
<sequence length="366" mass="39047">MATTAESVPRSVGALEDAPSDAWFFTRRGLSYPHFSSATQPKELRGGHRLGIRALAWSANGDALVSGGHDRIARVWNPERSTDVRTTKELAGHTDQISAIACNPAHPELLATGSTDKTVRLWDLRAPAAAHVIHTPGSNINLAYSPDGRQLAAGDKSETVVLIDAERGALAQTIKDGSVNREEINELAWAPDGSLLLLPMGSGSISFLRVPRDGAPAPTITPREGMHPDWECALVRPVHPAAIFCIQWDPTSRVVATGAADSTIAVWDAAEWESLQVYSSLKFPARSLDFSYDGEWLAAGGEDAEVHLMSMASGRVAHQIPVSATINSVAWHPSKLLLAYSGTETASAAPAAAARTTPIWLYSVPS</sequence>
<dbReference type="GO" id="GO:0000445">
    <property type="term" value="C:THO complex part of transcription export complex"/>
    <property type="evidence" value="ECO:0007669"/>
    <property type="project" value="TreeGrafter"/>
</dbReference>
<evidence type="ECO:0000256" key="2">
    <source>
        <dbReference type="ARBA" id="ARBA00022737"/>
    </source>
</evidence>
<accession>A0AAF0F5Y1</accession>
<dbReference type="Pfam" id="PF12894">
    <property type="entry name" value="ANAPC4_WD40"/>
    <property type="match status" value="1"/>
</dbReference>
<feature type="repeat" description="WD" evidence="4">
    <location>
        <begin position="90"/>
        <end position="132"/>
    </location>
</feature>
<dbReference type="Gene3D" id="2.130.10.10">
    <property type="entry name" value="YVTN repeat-like/Quinoprotein amine dehydrogenase"/>
    <property type="match status" value="2"/>
</dbReference>
<keyword evidence="1 4" id="KW-0853">WD repeat</keyword>